<dbReference type="Proteomes" id="UP001206572">
    <property type="component" value="Unassembled WGS sequence"/>
</dbReference>
<keyword evidence="2" id="KW-1185">Reference proteome</keyword>
<comment type="caution">
    <text evidence="1">The sequence shown here is derived from an EMBL/GenBank/DDBJ whole genome shotgun (WGS) entry which is preliminary data.</text>
</comment>
<sequence>MLGRINDGTDEIVNGRMPRIEATNSLIDEVNDIAIALRNMMLTSEQADRRKQHEEILASRKEVDRLLADWTEPCRIRAPASCWPR</sequence>
<dbReference type="CDD" id="cd19411">
    <property type="entry name" value="MCP2201-like_sensor"/>
    <property type="match status" value="1"/>
</dbReference>
<accession>A0ABT2AN31</accession>
<evidence type="ECO:0000313" key="2">
    <source>
        <dbReference type="Proteomes" id="UP001206572"/>
    </source>
</evidence>
<reference evidence="1 2" key="1">
    <citation type="submission" date="2022-08" db="EMBL/GenBank/DDBJ databases">
        <title>Reclassification of Massilia species as members of the genera Telluria, Duganella, Pseudoduganella, Mokoshia gen. nov. and Zemynaea gen. nov. using orthogonal and non-orthogonal genome-based approaches.</title>
        <authorList>
            <person name="Bowman J.P."/>
        </authorList>
    </citation>
    <scope>NUCLEOTIDE SEQUENCE [LARGE SCALE GENOMIC DNA]</scope>
    <source>
        <strain evidence="1 2">JCM 31661</strain>
    </source>
</reference>
<proteinExistence type="predicted"/>
<evidence type="ECO:0000313" key="1">
    <source>
        <dbReference type="EMBL" id="MCS0597647.1"/>
    </source>
</evidence>
<organism evidence="1 2">
    <name type="scientific">Massilia agri</name>
    <dbReference type="NCBI Taxonomy" id="1886785"/>
    <lineage>
        <taxon>Bacteria</taxon>
        <taxon>Pseudomonadati</taxon>
        <taxon>Pseudomonadota</taxon>
        <taxon>Betaproteobacteria</taxon>
        <taxon>Burkholderiales</taxon>
        <taxon>Oxalobacteraceae</taxon>
        <taxon>Telluria group</taxon>
        <taxon>Massilia</taxon>
    </lineage>
</organism>
<name>A0ABT2AN31_9BURK</name>
<dbReference type="InterPro" id="IPR047347">
    <property type="entry name" value="YvaQ-like_sensor"/>
</dbReference>
<gene>
    <name evidence="1" type="ORF">NX780_14955</name>
</gene>
<protein>
    <submittedName>
        <fullName evidence="1">MCP four helix bundle domain-containing protein</fullName>
    </submittedName>
</protein>
<dbReference type="EMBL" id="JANUHA010000010">
    <property type="protein sequence ID" value="MCS0597647.1"/>
    <property type="molecule type" value="Genomic_DNA"/>
</dbReference>